<dbReference type="Proteomes" id="UP000692954">
    <property type="component" value="Unassembled WGS sequence"/>
</dbReference>
<evidence type="ECO:0000313" key="2">
    <source>
        <dbReference type="Proteomes" id="UP000692954"/>
    </source>
</evidence>
<accession>A0A8S1RXU0</accession>
<dbReference type="PANTHER" id="PTHR31600:SF2">
    <property type="entry name" value="GAMETE ENRICHED GENE 10 PROTEIN-RELATED"/>
    <property type="match status" value="1"/>
</dbReference>
<name>A0A8S1RXU0_9CILI</name>
<reference evidence="1" key="1">
    <citation type="submission" date="2021-01" db="EMBL/GenBank/DDBJ databases">
        <authorList>
            <consortium name="Genoscope - CEA"/>
            <person name="William W."/>
        </authorList>
    </citation>
    <scope>NUCLEOTIDE SEQUENCE</scope>
</reference>
<evidence type="ECO:0000313" key="1">
    <source>
        <dbReference type="EMBL" id="CAD8131234.1"/>
    </source>
</evidence>
<proteinExistence type="predicted"/>
<organism evidence="1 2">
    <name type="scientific">Paramecium sonneborni</name>
    <dbReference type="NCBI Taxonomy" id="65129"/>
    <lineage>
        <taxon>Eukaryota</taxon>
        <taxon>Sar</taxon>
        <taxon>Alveolata</taxon>
        <taxon>Ciliophora</taxon>
        <taxon>Intramacronucleata</taxon>
        <taxon>Oligohymenophorea</taxon>
        <taxon>Peniculida</taxon>
        <taxon>Parameciidae</taxon>
        <taxon>Paramecium</taxon>
    </lineage>
</organism>
<keyword evidence="2" id="KW-1185">Reference proteome</keyword>
<dbReference type="EMBL" id="CAJJDN010000416">
    <property type="protein sequence ID" value="CAD8131234.1"/>
    <property type="molecule type" value="Genomic_DNA"/>
</dbReference>
<comment type="caution">
    <text evidence="1">The sequence shown here is derived from an EMBL/GenBank/DDBJ whole genome shotgun (WGS) entry which is preliminary data.</text>
</comment>
<dbReference type="PANTHER" id="PTHR31600">
    <property type="entry name" value="TINY MACROCYSTS PROTEIN B-RELATED"/>
    <property type="match status" value="1"/>
</dbReference>
<dbReference type="AlphaFoldDB" id="A0A8S1RXU0"/>
<sequence length="325" mass="38642">MNKSMPLLFSISQFKQQLWKSFKEGKFTEYSEIEQAIRKLQKLRDAVILQAYNVQFLKFNALKNLLLFNNLRKYFEMEKERSHFFKSLYSNILKFFGFGHFQHPLNSFIDYTKGNINSLLPAWLEPVHDEMMQNYIRRGVTARIGKYFQTFAKLYDKTLIKCQVYQAYNFSQELEDDFIMIGCLKSLEEEQPKFIGEDGKRLKNVAFKGYQHILFDVNGNIMRITRGLYMMIEKMQRLVVNRGTYHEADEFKQSNKISRSDNSSQESESYNVFDQKWSNVILSIDEFYSKVSIWMILPFLSREIESTGIEFLMNRQVTPKIVIKI</sequence>
<protein>
    <submittedName>
        <fullName evidence="1">Uncharacterized protein</fullName>
    </submittedName>
</protein>
<gene>
    <name evidence="1" type="ORF">PSON_ATCC_30995.1.T4160003</name>
</gene>
<dbReference type="InterPro" id="IPR052994">
    <property type="entry name" value="Tiny_macrocysts_regulators"/>
</dbReference>